<evidence type="ECO:0000259" key="2">
    <source>
        <dbReference type="Pfam" id="PF22813"/>
    </source>
</evidence>
<reference evidence="4 5" key="1">
    <citation type="submission" date="2016-06" db="EMBL/GenBank/DDBJ databases">
        <authorList>
            <person name="Kjaerup R.B."/>
            <person name="Dalgaard T.S."/>
            <person name="Juul-Madsen H.R."/>
        </authorList>
    </citation>
    <scope>NUCLEOTIDE SEQUENCE [LARGE SCALE GENOMIC DNA]</scope>
    <source>
        <strain evidence="4 5">373-A1</strain>
    </source>
</reference>
<keyword evidence="5" id="KW-1185">Reference proteome</keyword>
<evidence type="ECO:0008006" key="6">
    <source>
        <dbReference type="Google" id="ProtNLM"/>
    </source>
</evidence>
<dbReference type="EMBL" id="MAPZ01000019">
    <property type="protein sequence ID" value="OBY10733.1"/>
    <property type="molecule type" value="Genomic_DNA"/>
</dbReference>
<proteinExistence type="predicted"/>
<sequence length="410" mass="46987">MKEDLKNYFSDLIKDIKSIKRETIFEIMKKRGKLLTILALVILMFLGFGIGRINTSKEHLLSKLEVALKNESSNKLSSIAKFNNKKVSKKEVQPLINYYSKDNSRVDSLINKLKTVGETEDLKLVEENRVFGTRCYIDIKPYSLKIDSEFKDSRFTIDDKNYINAGSKIDKLIPGVYTVKGILESGFGDIEASKEIVLMKDEEIDMEFDAVMLNISSAFYDAEVFANGQSTGILVKDAKNIGPFPTTGEVKLHIEKEFPWGRVKGEEVQVKDIPNLTLNLSMENETLKSEIDTVVDEFYRSVFLSLNEEDKSVIKGGTENAINKIYDVLEKKYFILKNKYNIKDIRIVEDKNQYRHEDGIYSATIVVSVDYTVSKSFLGLNKEESNKLFFTKMIYNGKEWKVEDIENFSL</sequence>
<dbReference type="OrthoDB" id="1895190at2"/>
<keyword evidence="1" id="KW-1133">Transmembrane helix</keyword>
<feature type="transmembrane region" description="Helical" evidence="1">
    <location>
        <begin position="34"/>
        <end position="53"/>
    </location>
</feature>
<dbReference type="GeneID" id="42774658"/>
<evidence type="ECO:0000313" key="4">
    <source>
        <dbReference type="EMBL" id="OBY10733.1"/>
    </source>
</evidence>
<keyword evidence="1" id="KW-0812">Transmembrane</keyword>
<dbReference type="InterPro" id="IPR054530">
    <property type="entry name" value="TcaA_4th"/>
</dbReference>
<evidence type="ECO:0000256" key="1">
    <source>
        <dbReference type="SAM" id="Phobius"/>
    </source>
</evidence>
<dbReference type="PANTHER" id="PTHR40038">
    <property type="entry name" value="MEMBRANE-ASSOCIATED PROTEIN TCAA"/>
    <property type="match status" value="1"/>
</dbReference>
<accession>A0A173YE71</accession>
<dbReference type="GO" id="GO:0005886">
    <property type="term" value="C:plasma membrane"/>
    <property type="evidence" value="ECO:0007669"/>
    <property type="project" value="UniProtKB-SubCell"/>
</dbReference>
<protein>
    <recommendedName>
        <fullName evidence="6">Membrane-associated protein</fullName>
    </recommendedName>
</protein>
<evidence type="ECO:0000259" key="3">
    <source>
        <dbReference type="Pfam" id="PF22820"/>
    </source>
</evidence>
<feature type="domain" description="TcaA second" evidence="2">
    <location>
        <begin position="58"/>
        <end position="121"/>
    </location>
</feature>
<dbReference type="Proteomes" id="UP000092714">
    <property type="component" value="Unassembled WGS sequence"/>
</dbReference>
<comment type="caution">
    <text evidence="4">The sequence shown here is derived from an EMBL/GenBank/DDBJ whole genome shotgun (WGS) entry which is preliminary data.</text>
</comment>
<dbReference type="Pfam" id="PF22820">
    <property type="entry name" value="TcaA_3rd_4th"/>
    <property type="match status" value="1"/>
</dbReference>
<evidence type="ECO:0000313" key="5">
    <source>
        <dbReference type="Proteomes" id="UP000092714"/>
    </source>
</evidence>
<gene>
    <name evidence="4" type="ORF">CP373A1_09510</name>
</gene>
<dbReference type="AlphaFoldDB" id="A0A173YE71"/>
<organism evidence="4 5">
    <name type="scientific">Clostridium paraputrificum</name>
    <dbReference type="NCBI Taxonomy" id="29363"/>
    <lineage>
        <taxon>Bacteria</taxon>
        <taxon>Bacillati</taxon>
        <taxon>Bacillota</taxon>
        <taxon>Clostridia</taxon>
        <taxon>Eubacteriales</taxon>
        <taxon>Clostridiaceae</taxon>
        <taxon>Clostridium</taxon>
    </lineage>
</organism>
<feature type="domain" description="TcaA 4th" evidence="3">
    <location>
        <begin position="210"/>
        <end position="280"/>
    </location>
</feature>
<name>A0A173YE71_9CLOT</name>
<dbReference type="Pfam" id="PF22813">
    <property type="entry name" value="TcaA_2nd"/>
    <property type="match status" value="1"/>
</dbReference>
<dbReference type="InterPro" id="IPR054529">
    <property type="entry name" value="TcaA_2nd"/>
</dbReference>
<dbReference type="RefSeq" id="WP_027096820.1">
    <property type="nucleotide sequence ID" value="NZ_CABHIH010000002.1"/>
</dbReference>
<dbReference type="PANTHER" id="PTHR40038:SF1">
    <property type="entry name" value="MEMBRANE-ASSOCIATED PROTEIN TCAA"/>
    <property type="match status" value="1"/>
</dbReference>
<dbReference type="eggNOG" id="COG4640">
    <property type="taxonomic scope" value="Bacteria"/>
</dbReference>
<keyword evidence="1" id="KW-0472">Membrane</keyword>